<evidence type="ECO:0000313" key="9">
    <source>
        <dbReference type="EMBL" id="MBW8190042.1"/>
    </source>
</evidence>
<dbReference type="HAMAP" id="MF_00501">
    <property type="entry name" value="Ribosomal_bL31_1"/>
    <property type="match status" value="1"/>
</dbReference>
<dbReference type="RefSeq" id="WP_220102714.1">
    <property type="nucleotide sequence ID" value="NZ_JAHZSS010000002.1"/>
</dbReference>
<dbReference type="InterPro" id="IPR042105">
    <property type="entry name" value="Ribosomal_bL31_sf"/>
</dbReference>
<keyword evidence="10" id="KW-1185">Reference proteome</keyword>
<evidence type="ECO:0000256" key="3">
    <source>
        <dbReference type="ARBA" id="ARBA00022730"/>
    </source>
</evidence>
<sequence length="70" mass="7664">MQTGIHPEYSAVTATCSCGNKIETRSTLGKDFHIDVCSACHPFYTGKQKVLDAGGRVDRFKKRFGALGKK</sequence>
<dbReference type="SUPFAM" id="SSF143800">
    <property type="entry name" value="L28p-like"/>
    <property type="match status" value="1"/>
</dbReference>
<dbReference type="InterPro" id="IPR034704">
    <property type="entry name" value="Ribosomal_bL28/bL31-like_sf"/>
</dbReference>
<evidence type="ECO:0000256" key="7">
    <source>
        <dbReference type="ARBA" id="ARBA00035687"/>
    </source>
</evidence>
<protein>
    <recommendedName>
        <fullName evidence="7 8">Large ribosomal subunit protein bL31</fullName>
    </recommendedName>
</protein>
<feature type="binding site" evidence="8">
    <location>
        <position position="18"/>
    </location>
    <ligand>
        <name>Zn(2+)</name>
        <dbReference type="ChEBI" id="CHEBI:29105"/>
    </ligand>
</feature>
<dbReference type="NCBIfam" id="NF000612">
    <property type="entry name" value="PRK00019.1"/>
    <property type="match status" value="1"/>
</dbReference>
<dbReference type="Pfam" id="PF01197">
    <property type="entry name" value="Ribosomal_L31"/>
    <property type="match status" value="1"/>
</dbReference>
<evidence type="ECO:0000256" key="6">
    <source>
        <dbReference type="ARBA" id="ARBA00023274"/>
    </source>
</evidence>
<keyword evidence="6 8" id="KW-0687">Ribonucleoprotein</keyword>
<dbReference type="PANTHER" id="PTHR33280">
    <property type="entry name" value="50S RIBOSOMAL PROTEIN L31, CHLOROPLASTIC"/>
    <property type="match status" value="1"/>
</dbReference>
<feature type="binding site" evidence="8">
    <location>
        <position position="40"/>
    </location>
    <ligand>
        <name>Zn(2+)</name>
        <dbReference type="ChEBI" id="CHEBI:29105"/>
    </ligand>
</feature>
<gene>
    <name evidence="8 9" type="primary">rpmE</name>
    <name evidence="9" type="ORF">K0504_03260</name>
</gene>
<evidence type="ECO:0000256" key="8">
    <source>
        <dbReference type="HAMAP-Rule" id="MF_00501"/>
    </source>
</evidence>
<dbReference type="InterPro" id="IPR027491">
    <property type="entry name" value="Ribosomal_bL31_A"/>
</dbReference>
<dbReference type="Proteomes" id="UP001166251">
    <property type="component" value="Unassembled WGS sequence"/>
</dbReference>
<name>A0ABS7EEC4_9GAMM</name>
<dbReference type="PRINTS" id="PR01249">
    <property type="entry name" value="RIBOSOMALL31"/>
</dbReference>
<keyword evidence="4 8" id="KW-0694">RNA-binding</keyword>
<proteinExistence type="inferred from homology"/>
<reference evidence="9" key="1">
    <citation type="submission" date="2021-07" db="EMBL/GenBank/DDBJ databases">
        <title>Neiella marina sp. nov., isolated from the intestinal content of sea cucumber Apostichopus japonicus.</title>
        <authorList>
            <person name="Bai X."/>
        </authorList>
    </citation>
    <scope>NUCLEOTIDE SEQUENCE</scope>
    <source>
        <strain evidence="9">126</strain>
    </source>
</reference>
<dbReference type="EMBL" id="JAHZSS010000002">
    <property type="protein sequence ID" value="MBW8190042.1"/>
    <property type="molecule type" value="Genomic_DNA"/>
</dbReference>
<evidence type="ECO:0000313" key="10">
    <source>
        <dbReference type="Proteomes" id="UP001166251"/>
    </source>
</evidence>
<accession>A0ABS7EEC4</accession>
<keyword evidence="3 8" id="KW-0699">rRNA-binding</keyword>
<dbReference type="NCBIfam" id="TIGR00105">
    <property type="entry name" value="L31"/>
    <property type="match status" value="1"/>
</dbReference>
<keyword evidence="8" id="KW-0862">Zinc</keyword>
<dbReference type="Gene3D" id="4.10.830.30">
    <property type="entry name" value="Ribosomal protein L31"/>
    <property type="match status" value="1"/>
</dbReference>
<keyword evidence="5 8" id="KW-0689">Ribosomal protein</keyword>
<dbReference type="NCBIfam" id="NF001809">
    <property type="entry name" value="PRK00528.1"/>
    <property type="match status" value="1"/>
</dbReference>
<evidence type="ECO:0000256" key="2">
    <source>
        <dbReference type="ARBA" id="ARBA00011838"/>
    </source>
</evidence>
<comment type="caution">
    <text evidence="9">The sequence shown here is derived from an EMBL/GenBank/DDBJ whole genome shotgun (WGS) entry which is preliminary data.</text>
</comment>
<comment type="cofactor">
    <cofactor evidence="8">
        <name>Zn(2+)</name>
        <dbReference type="ChEBI" id="CHEBI:29105"/>
    </cofactor>
    <text evidence="8">Binds 1 zinc ion per subunit.</text>
</comment>
<dbReference type="PROSITE" id="PS01143">
    <property type="entry name" value="RIBOSOMAL_L31"/>
    <property type="match status" value="1"/>
</dbReference>
<evidence type="ECO:0000256" key="5">
    <source>
        <dbReference type="ARBA" id="ARBA00022980"/>
    </source>
</evidence>
<feature type="binding site" evidence="8">
    <location>
        <position position="16"/>
    </location>
    <ligand>
        <name>Zn(2+)</name>
        <dbReference type="ChEBI" id="CHEBI:29105"/>
    </ligand>
</feature>
<feature type="binding site" evidence="8">
    <location>
        <position position="37"/>
    </location>
    <ligand>
        <name>Zn(2+)</name>
        <dbReference type="ChEBI" id="CHEBI:29105"/>
    </ligand>
</feature>
<dbReference type="PANTHER" id="PTHR33280:SF6">
    <property type="entry name" value="LARGE RIBOSOMAL SUBUNIT PROTEIN BL31A"/>
    <property type="match status" value="1"/>
</dbReference>
<comment type="subunit">
    <text evidence="2 8">Part of the 50S ribosomal subunit.</text>
</comment>
<organism evidence="9 10">
    <name type="scientific">Neiella holothuriorum</name>
    <dbReference type="NCBI Taxonomy" id="2870530"/>
    <lineage>
        <taxon>Bacteria</taxon>
        <taxon>Pseudomonadati</taxon>
        <taxon>Pseudomonadota</taxon>
        <taxon>Gammaproteobacteria</taxon>
        <taxon>Alteromonadales</taxon>
        <taxon>Echinimonadaceae</taxon>
        <taxon>Neiella</taxon>
    </lineage>
</organism>
<keyword evidence="8" id="KW-0479">Metal-binding</keyword>
<dbReference type="InterPro" id="IPR002150">
    <property type="entry name" value="Ribosomal_bL31"/>
</dbReference>
<comment type="similarity">
    <text evidence="1 8">Belongs to the bacterial ribosomal protein bL31 family. Type A subfamily.</text>
</comment>
<evidence type="ECO:0000256" key="4">
    <source>
        <dbReference type="ARBA" id="ARBA00022884"/>
    </source>
</evidence>
<dbReference type="GO" id="GO:0005840">
    <property type="term" value="C:ribosome"/>
    <property type="evidence" value="ECO:0007669"/>
    <property type="project" value="UniProtKB-KW"/>
</dbReference>
<comment type="function">
    <text evidence="8">Binds the 23S rRNA.</text>
</comment>
<evidence type="ECO:0000256" key="1">
    <source>
        <dbReference type="ARBA" id="ARBA00009296"/>
    </source>
</evidence>